<evidence type="ECO:0000313" key="7">
    <source>
        <dbReference type="Proteomes" id="UP001550044"/>
    </source>
</evidence>
<dbReference type="Proteomes" id="UP001550044">
    <property type="component" value="Unassembled WGS sequence"/>
</dbReference>
<protein>
    <submittedName>
        <fullName evidence="6">Site-specific DNA-methyltransferase</fullName>
        <ecNumber evidence="6">2.1.1.-</ecNumber>
    </submittedName>
</protein>
<gene>
    <name evidence="6" type="ORF">ABZV61_12885</name>
</gene>
<dbReference type="InterPro" id="IPR002941">
    <property type="entry name" value="DNA_methylase_N4/N6"/>
</dbReference>
<dbReference type="InterPro" id="IPR002295">
    <property type="entry name" value="N4/N6-MTase_EcoPI_Mod-like"/>
</dbReference>
<accession>A0ABV2U9D6</accession>
<evidence type="ECO:0000256" key="3">
    <source>
        <dbReference type="ARBA" id="ARBA00022691"/>
    </source>
</evidence>
<dbReference type="GO" id="GO:0008168">
    <property type="term" value="F:methyltransferase activity"/>
    <property type="evidence" value="ECO:0007669"/>
    <property type="project" value="UniProtKB-KW"/>
</dbReference>
<evidence type="ECO:0000256" key="4">
    <source>
        <dbReference type="SAM" id="MobiDB-lite"/>
    </source>
</evidence>
<dbReference type="Gene3D" id="3.40.50.150">
    <property type="entry name" value="Vaccinia Virus protein VP39"/>
    <property type="match status" value="1"/>
</dbReference>
<keyword evidence="1 6" id="KW-0489">Methyltransferase</keyword>
<evidence type="ECO:0000256" key="1">
    <source>
        <dbReference type="ARBA" id="ARBA00022603"/>
    </source>
</evidence>
<feature type="domain" description="DNA methylase N-4/N-6" evidence="5">
    <location>
        <begin position="90"/>
        <end position="387"/>
    </location>
</feature>
<keyword evidence="7" id="KW-1185">Reference proteome</keyword>
<keyword evidence="3" id="KW-0949">S-adenosyl-L-methionine</keyword>
<dbReference type="EC" id="2.1.1.-" evidence="6"/>
<dbReference type="EMBL" id="JBEXIP010000007">
    <property type="protein sequence ID" value="MET8433679.1"/>
    <property type="molecule type" value="Genomic_DNA"/>
</dbReference>
<dbReference type="GO" id="GO:0032259">
    <property type="term" value="P:methylation"/>
    <property type="evidence" value="ECO:0007669"/>
    <property type="project" value="UniProtKB-KW"/>
</dbReference>
<dbReference type="InterPro" id="IPR029063">
    <property type="entry name" value="SAM-dependent_MTases_sf"/>
</dbReference>
<dbReference type="SUPFAM" id="SSF53335">
    <property type="entry name" value="S-adenosyl-L-methionine-dependent methyltransferases"/>
    <property type="match status" value="1"/>
</dbReference>
<keyword evidence="2 6" id="KW-0808">Transferase</keyword>
<proteinExistence type="predicted"/>
<organism evidence="6 7">
    <name type="scientific">Streptomyces sp. 900116325</name>
    <dbReference type="NCBI Taxonomy" id="3154295"/>
    <lineage>
        <taxon>Bacteria</taxon>
        <taxon>Bacillati</taxon>
        <taxon>Actinomycetota</taxon>
        <taxon>Actinomycetes</taxon>
        <taxon>Kitasatosporales</taxon>
        <taxon>Streptomycetaceae</taxon>
        <taxon>Streptomyces</taxon>
    </lineage>
</organism>
<reference evidence="6 7" key="1">
    <citation type="submission" date="2024-06" db="EMBL/GenBank/DDBJ databases">
        <title>The Natural Products Discovery Center: Release of the First 8490 Sequenced Strains for Exploring Actinobacteria Biosynthetic Diversity.</title>
        <authorList>
            <person name="Kalkreuter E."/>
            <person name="Kautsar S.A."/>
            <person name="Yang D."/>
            <person name="Bader C.D."/>
            <person name="Teijaro C.N."/>
            <person name="Fluegel L."/>
            <person name="Davis C.M."/>
            <person name="Simpson J.R."/>
            <person name="Lauterbach L."/>
            <person name="Steele A.D."/>
            <person name="Gui C."/>
            <person name="Meng S."/>
            <person name="Li G."/>
            <person name="Viehrig K."/>
            <person name="Ye F."/>
            <person name="Su P."/>
            <person name="Kiefer A.F."/>
            <person name="Nichols A."/>
            <person name="Cepeda A.J."/>
            <person name="Yan W."/>
            <person name="Fan B."/>
            <person name="Jiang Y."/>
            <person name="Adhikari A."/>
            <person name="Zheng C.-J."/>
            <person name="Schuster L."/>
            <person name="Cowan T.M."/>
            <person name="Smanski M.J."/>
            <person name="Chevrette M.G."/>
            <person name="De Carvalho L.P.S."/>
            <person name="Shen B."/>
        </authorList>
    </citation>
    <scope>NUCLEOTIDE SEQUENCE [LARGE SCALE GENOMIC DNA]</scope>
    <source>
        <strain evidence="6 7">NPDC005137</strain>
    </source>
</reference>
<evidence type="ECO:0000256" key="2">
    <source>
        <dbReference type="ARBA" id="ARBA00022679"/>
    </source>
</evidence>
<dbReference type="Pfam" id="PF01555">
    <property type="entry name" value="N6_N4_Mtase"/>
    <property type="match status" value="1"/>
</dbReference>
<comment type="caution">
    <text evidence="6">The sequence shown here is derived from an EMBL/GenBank/DDBJ whole genome shotgun (WGS) entry which is preliminary data.</text>
</comment>
<feature type="region of interest" description="Disordered" evidence="4">
    <location>
        <begin position="233"/>
        <end position="257"/>
    </location>
</feature>
<name>A0ABV2U9D6_9ACTN</name>
<dbReference type="RefSeq" id="WP_356709609.1">
    <property type="nucleotide sequence ID" value="NZ_JBEXIP010000007.1"/>
</dbReference>
<evidence type="ECO:0000259" key="5">
    <source>
        <dbReference type="Pfam" id="PF01555"/>
    </source>
</evidence>
<dbReference type="PRINTS" id="PR00506">
    <property type="entry name" value="D21N6MTFRASE"/>
</dbReference>
<evidence type="ECO:0000313" key="6">
    <source>
        <dbReference type="EMBL" id="MET8433679.1"/>
    </source>
</evidence>
<sequence length="604" mass="67471">MNKISKLELLWPNKDKFLLAPKDDSGRPLWVPRDHPATSEVRITEFTGNYGQVNDLAPHADNLVVTGDSLDVLRILTETPEFRREYRGKVKLCYIDPPFNTGQIFSHYDDWMEHSTWLSFMRDRLLLIRDLLAHDGTVWVHLDNAEVHRMRSLMDEIFGSTSFLNQVIWKRTQGKSSARRGMGTMCDTLLVYSKTDAVSLKPVLLPMTEKHLATEYRFSDDRGRYMLGDFSAPGVRSGDSGEEWRGRKPPGRGRHWAAPTVFGVTDGDAEMLPTRERLDLLDAAGYVHWPDGDDTVPKFKRYLHEDSGVAVGDLWDDIPRIANSSKERIGYDTQKPEGLLERVLQMSTEPGDIVLDVFGGSGTTAAVAHKMGRKWVTADISTESVDQYIIPRLRRVIDGTDEAGISRRISDEATAKELPDGMTADDFAIASKALKAAMSAGMISTEESNREVLKYLQQLGRKKKQTQVLWPGGGGFRSVAVGPSMYEVTEYGVMLAEWATNGKFSRAVAGQLGFEWRNGDAPFCGARGRMRLAVFDGAVGPEEIRHLVSKLNESERATVVAKVILPGTEEALATISRGSRISKAPRDLLANAARRMRRRGRVML</sequence>